<dbReference type="SUPFAM" id="SSF53335">
    <property type="entry name" value="S-adenosyl-L-methionine-dependent methyltransferases"/>
    <property type="match status" value="1"/>
</dbReference>
<dbReference type="Pfam" id="PF02384">
    <property type="entry name" value="N6_Mtase"/>
    <property type="match status" value="1"/>
</dbReference>
<keyword evidence="3" id="KW-1185">Reference proteome</keyword>
<dbReference type="RefSeq" id="WP_109204313.1">
    <property type="nucleotide sequence ID" value="NZ_BMUJ01000003.1"/>
</dbReference>
<dbReference type="InterPro" id="IPR003356">
    <property type="entry name" value="DNA_methylase_A-5"/>
</dbReference>
<dbReference type="GO" id="GO:0008168">
    <property type="term" value="F:methyltransferase activity"/>
    <property type="evidence" value="ECO:0007669"/>
    <property type="project" value="UniProtKB-KW"/>
</dbReference>
<evidence type="ECO:0000259" key="1">
    <source>
        <dbReference type="Pfam" id="PF02384"/>
    </source>
</evidence>
<feature type="domain" description="DNA methylase adenine-specific" evidence="1">
    <location>
        <begin position="154"/>
        <end position="370"/>
    </location>
</feature>
<protein>
    <submittedName>
        <fullName evidence="2">Class I SAM-dependent DNA methyltransferase</fullName>
        <ecNumber evidence="2">2.1.1.-</ecNumber>
    </submittedName>
</protein>
<keyword evidence="2" id="KW-0808">Transferase</keyword>
<dbReference type="Proteomes" id="UP001596321">
    <property type="component" value="Unassembled WGS sequence"/>
</dbReference>
<comment type="caution">
    <text evidence="2">The sequence shown here is derived from an EMBL/GenBank/DDBJ whole genome shotgun (WGS) entry which is preliminary data.</text>
</comment>
<accession>A0ABW1Y5H5</accession>
<dbReference type="PANTHER" id="PTHR42998">
    <property type="entry name" value="TYPE I RESTRICTION ENZYME HINDVIIP M PROTEIN-RELATED"/>
    <property type="match status" value="1"/>
</dbReference>
<dbReference type="EMBL" id="JBHSUW010000001">
    <property type="protein sequence ID" value="MFC6505024.1"/>
    <property type="molecule type" value="Genomic_DNA"/>
</dbReference>
<reference evidence="3" key="1">
    <citation type="journal article" date="2019" name="Int. J. Syst. Evol. Microbiol.">
        <title>The Global Catalogue of Microorganisms (GCM) 10K type strain sequencing project: providing services to taxonomists for standard genome sequencing and annotation.</title>
        <authorList>
            <consortium name="The Broad Institute Genomics Platform"/>
            <consortium name="The Broad Institute Genome Sequencing Center for Infectious Disease"/>
            <person name="Wu L."/>
            <person name="Ma J."/>
        </authorList>
    </citation>
    <scope>NUCLEOTIDE SEQUENCE [LARGE SCALE GENOMIC DNA]</scope>
    <source>
        <strain evidence="3">JCM 4504</strain>
    </source>
</reference>
<keyword evidence="2" id="KW-0489">Methyltransferase</keyword>
<dbReference type="InterPro" id="IPR052916">
    <property type="entry name" value="Type-I_RE_MTase_Subunit"/>
</dbReference>
<dbReference type="PANTHER" id="PTHR42998:SF1">
    <property type="entry name" value="TYPE I RESTRICTION ENZYME HINDI METHYLASE SUBUNIT"/>
    <property type="match status" value="1"/>
</dbReference>
<name>A0ABW1Y5H5_STRPL</name>
<organism evidence="2 3">
    <name type="scientific">Streptomyces plicatus</name>
    <dbReference type="NCBI Taxonomy" id="1922"/>
    <lineage>
        <taxon>Bacteria</taxon>
        <taxon>Bacillati</taxon>
        <taxon>Actinomycetota</taxon>
        <taxon>Actinomycetes</taxon>
        <taxon>Kitasatosporales</taxon>
        <taxon>Streptomycetaceae</taxon>
        <taxon>Streptomyces</taxon>
        <taxon>Streptomyces rochei group</taxon>
    </lineage>
</organism>
<proteinExistence type="predicted"/>
<dbReference type="Gene3D" id="3.40.50.150">
    <property type="entry name" value="Vaccinia Virus protein VP39"/>
    <property type="match status" value="1"/>
</dbReference>
<dbReference type="InterPro" id="IPR029063">
    <property type="entry name" value="SAM-dependent_MTases_sf"/>
</dbReference>
<dbReference type="PRINTS" id="PR00507">
    <property type="entry name" value="N12N6MTFRASE"/>
</dbReference>
<dbReference type="GO" id="GO:0032259">
    <property type="term" value="P:methylation"/>
    <property type="evidence" value="ECO:0007669"/>
    <property type="project" value="UniProtKB-KW"/>
</dbReference>
<sequence length="667" mass="71337">MAQQDKTVTVTLAGIARLAGVGRAAVSNWRRRHDDFPSPVGGTDASPQFSLDMIEEWLRRHGKGGNSVGGWERLWPRIEDLGDRDRMGLVIASVGFRLSGAVAPAELTASGLTDQERVLVDEALRLAKHEDGEGGFRFLLGRWLGTHVRQIATTPTPLADLMAEVAQQVRGGEDVRLVVDPACGTGGLLVAAARRWATDGPMKLVGHDTDPALAHLAAARLALEVDGANHEVLVADTLREDPLKRADADVVLCNPPANERDWGHAELATDQRWRFGQPPRTESELAWVQHILSLLGPDGAAVVLLPPAVASRRAGRRIRAGLVRAGAVRMVAALPAGAAQPYGVGLHLWVLCSPAGKRSSASVLFVDAAECRHTPSSGRGQTVDWDSVRDRVLGGLKGGTPEGTTLVPQLDLLGDETDLTPARQLPATAAATAADLRRSWAAFDAALLALRDSSQALRALTAVRDPGDRRDVSVAELEQTGAVTLAVGASLPAETVRRGPRPDDAVPVLTPLMVGEAQAEQQWMTSEDAELLHQQGKVTLTAFGDVVVVGAAQGYDAWVETKGTTVLGPHLYRLRVDPERLDPFFLAACLRVRSNARRAGTHASLSSRIDVRRLRALRLPLDEQRRLGEVHRQLVEFEESASELGSVGQALREVLTGLLAGGALAVE</sequence>
<dbReference type="EC" id="2.1.1.-" evidence="2"/>
<evidence type="ECO:0000313" key="2">
    <source>
        <dbReference type="EMBL" id="MFC6505024.1"/>
    </source>
</evidence>
<gene>
    <name evidence="2" type="ORF">ACFQFF_26915</name>
</gene>
<evidence type="ECO:0000313" key="3">
    <source>
        <dbReference type="Proteomes" id="UP001596321"/>
    </source>
</evidence>